<dbReference type="PANTHER" id="PTHR22807">
    <property type="entry name" value="NOP2 YEAST -RELATED NOL1/NOP2/FMU SUN DOMAIN-CONTAINING"/>
    <property type="match status" value="1"/>
</dbReference>
<evidence type="ECO:0000256" key="7">
    <source>
        <dbReference type="ARBA" id="ARBA00022603"/>
    </source>
</evidence>
<dbReference type="CDD" id="cd02440">
    <property type="entry name" value="AdoMet_MTases"/>
    <property type="match status" value="1"/>
</dbReference>
<evidence type="ECO:0000256" key="13">
    <source>
        <dbReference type="ARBA" id="ARBA00047283"/>
    </source>
</evidence>
<dbReference type="Gene3D" id="3.40.50.150">
    <property type="entry name" value="Vaccinia Virus protein VP39"/>
    <property type="match status" value="1"/>
</dbReference>
<evidence type="ECO:0000313" key="16">
    <source>
        <dbReference type="EMBL" id="PTQ56382.1"/>
    </source>
</evidence>
<reference evidence="17" key="1">
    <citation type="journal article" date="2018" name="Sci. Rep.">
        <title>Lignite coal burning seam in the remote Altai Mountains harbors a hydrogen-driven thermophilic microbial community.</title>
        <authorList>
            <person name="Kadnikov V.V."/>
            <person name="Mardanov A.V."/>
            <person name="Ivasenko D.A."/>
            <person name="Antsiferov D.V."/>
            <person name="Beletsky A.V."/>
            <person name="Karnachuk O.V."/>
            <person name="Ravin N.V."/>
        </authorList>
    </citation>
    <scope>NUCLEOTIDE SEQUENCE [LARGE SCALE GENOMIC DNA]</scope>
</reference>
<dbReference type="InterPro" id="IPR018314">
    <property type="entry name" value="RsmB/NOL1/NOP2-like_CS"/>
</dbReference>
<dbReference type="EC" id="2.1.1.176" evidence="4"/>
<evidence type="ECO:0000256" key="8">
    <source>
        <dbReference type="ARBA" id="ARBA00022679"/>
    </source>
</evidence>
<keyword evidence="7 14" id="KW-0489">Methyltransferase</keyword>
<keyword evidence="9 14" id="KW-0949">S-adenosyl-L-methionine</keyword>
<keyword evidence="10 14" id="KW-0694">RNA-binding</keyword>
<protein>
    <recommendedName>
        <fullName evidence="4">16S rRNA (cytosine(967)-C(5))-methyltransferase</fullName>
        <ecNumber evidence="4">2.1.1.176</ecNumber>
    </recommendedName>
    <alternativeName>
        <fullName evidence="11">16S rRNA m5C967 methyltransferase</fullName>
    </alternativeName>
    <alternativeName>
        <fullName evidence="12">rRNA (cytosine-C(5)-)-methyltransferase RsmB</fullName>
    </alternativeName>
</protein>
<evidence type="ECO:0000256" key="10">
    <source>
        <dbReference type="ARBA" id="ARBA00022884"/>
    </source>
</evidence>
<evidence type="ECO:0000256" key="9">
    <source>
        <dbReference type="ARBA" id="ARBA00022691"/>
    </source>
</evidence>
<evidence type="ECO:0000256" key="12">
    <source>
        <dbReference type="ARBA" id="ARBA00031088"/>
    </source>
</evidence>
<gene>
    <name evidence="16" type="ORF">BSOLF_0271</name>
</gene>
<dbReference type="InterPro" id="IPR035926">
    <property type="entry name" value="NusB-like_sf"/>
</dbReference>
<organism evidence="16 17">
    <name type="scientific">Candidatus Carbonibacillus altaicus</name>
    <dbReference type="NCBI Taxonomy" id="2163959"/>
    <lineage>
        <taxon>Bacteria</taxon>
        <taxon>Bacillati</taxon>
        <taxon>Bacillota</taxon>
        <taxon>Bacilli</taxon>
        <taxon>Bacillales</taxon>
        <taxon>Candidatus Carbonibacillus</taxon>
    </lineage>
</organism>
<keyword evidence="8 14" id="KW-0808">Transferase</keyword>
<comment type="catalytic activity">
    <reaction evidence="13">
        <text>cytidine(967) in 16S rRNA + S-adenosyl-L-methionine = 5-methylcytidine(967) in 16S rRNA + S-adenosyl-L-homocysteine + H(+)</text>
        <dbReference type="Rhea" id="RHEA:42748"/>
        <dbReference type="Rhea" id="RHEA-COMP:10219"/>
        <dbReference type="Rhea" id="RHEA-COMP:10220"/>
        <dbReference type="ChEBI" id="CHEBI:15378"/>
        <dbReference type="ChEBI" id="CHEBI:57856"/>
        <dbReference type="ChEBI" id="CHEBI:59789"/>
        <dbReference type="ChEBI" id="CHEBI:74483"/>
        <dbReference type="ChEBI" id="CHEBI:82748"/>
        <dbReference type="EC" id="2.1.1.176"/>
    </reaction>
</comment>
<dbReference type="PANTHER" id="PTHR22807:SF53">
    <property type="entry name" value="RIBOSOMAL RNA SMALL SUBUNIT METHYLTRANSFERASE B-RELATED"/>
    <property type="match status" value="1"/>
</dbReference>
<dbReference type="InterPro" id="IPR001678">
    <property type="entry name" value="MeTrfase_RsmB-F_NOP2_dom"/>
</dbReference>
<dbReference type="Proteomes" id="UP000244338">
    <property type="component" value="Unassembled WGS sequence"/>
</dbReference>
<dbReference type="SUPFAM" id="SSF48013">
    <property type="entry name" value="NusB-like"/>
    <property type="match status" value="1"/>
</dbReference>
<dbReference type="EMBL" id="PEBX01000030">
    <property type="protein sequence ID" value="PTQ56382.1"/>
    <property type="molecule type" value="Genomic_DNA"/>
</dbReference>
<dbReference type="InterPro" id="IPR049560">
    <property type="entry name" value="MeTrfase_RsmB-F_NOP2_cat"/>
</dbReference>
<feature type="binding site" evidence="14">
    <location>
        <position position="325"/>
    </location>
    <ligand>
        <name>S-adenosyl-L-methionine</name>
        <dbReference type="ChEBI" id="CHEBI:59789"/>
    </ligand>
</feature>
<evidence type="ECO:0000256" key="1">
    <source>
        <dbReference type="ARBA" id="ARBA00002724"/>
    </source>
</evidence>
<accession>A0A2R6Y171</accession>
<dbReference type="AlphaFoldDB" id="A0A2R6Y171"/>
<evidence type="ECO:0000256" key="5">
    <source>
        <dbReference type="ARBA" id="ARBA00022490"/>
    </source>
</evidence>
<dbReference type="Pfam" id="PF22458">
    <property type="entry name" value="RsmF-B_ferredox"/>
    <property type="match status" value="1"/>
</dbReference>
<evidence type="ECO:0000259" key="15">
    <source>
        <dbReference type="PROSITE" id="PS51686"/>
    </source>
</evidence>
<dbReference type="InterPro" id="IPR023267">
    <property type="entry name" value="RCMT"/>
</dbReference>
<keyword evidence="6" id="KW-0698">rRNA processing</keyword>
<dbReference type="PRINTS" id="PR02008">
    <property type="entry name" value="RCMTFAMILY"/>
</dbReference>
<dbReference type="GO" id="GO:0008649">
    <property type="term" value="F:rRNA methyltransferase activity"/>
    <property type="evidence" value="ECO:0007669"/>
    <property type="project" value="InterPro"/>
</dbReference>
<evidence type="ECO:0000256" key="2">
    <source>
        <dbReference type="ARBA" id="ARBA00004496"/>
    </source>
</evidence>
<dbReference type="NCBIfam" id="TIGR00563">
    <property type="entry name" value="rsmB"/>
    <property type="match status" value="1"/>
</dbReference>
<dbReference type="NCBIfam" id="NF011494">
    <property type="entry name" value="PRK14902.1"/>
    <property type="match status" value="1"/>
</dbReference>
<dbReference type="GO" id="GO:0005737">
    <property type="term" value="C:cytoplasm"/>
    <property type="evidence" value="ECO:0007669"/>
    <property type="project" value="UniProtKB-SubCell"/>
</dbReference>
<dbReference type="PROSITE" id="PS01153">
    <property type="entry name" value="NOL1_NOP2_SUN"/>
    <property type="match status" value="1"/>
</dbReference>
<evidence type="ECO:0000313" key="17">
    <source>
        <dbReference type="Proteomes" id="UP000244338"/>
    </source>
</evidence>
<dbReference type="InterPro" id="IPR029063">
    <property type="entry name" value="SAM-dependent_MTases_sf"/>
</dbReference>
<comment type="similarity">
    <text evidence="3 14">Belongs to the class I-like SAM-binding methyltransferase superfamily. RsmB/NOP family.</text>
</comment>
<comment type="caution">
    <text evidence="16">The sequence shown here is derived from an EMBL/GenBank/DDBJ whole genome shotgun (WGS) entry which is preliminary data.</text>
</comment>
<name>A0A2R6Y171_9BACL</name>
<proteinExistence type="inferred from homology"/>
<keyword evidence="5" id="KW-0963">Cytoplasm</keyword>
<dbReference type="SUPFAM" id="SSF53335">
    <property type="entry name" value="S-adenosyl-L-methionine-dependent methyltransferases"/>
    <property type="match status" value="1"/>
</dbReference>
<feature type="domain" description="SAM-dependent MTase RsmB/NOP-type" evidence="15">
    <location>
        <begin position="168"/>
        <end position="461"/>
    </location>
</feature>
<dbReference type="Pfam" id="PF01029">
    <property type="entry name" value="NusB"/>
    <property type="match status" value="1"/>
</dbReference>
<dbReference type="InterPro" id="IPR006027">
    <property type="entry name" value="NusB_RsmB_TIM44"/>
</dbReference>
<comment type="subcellular location">
    <subcellularLocation>
        <location evidence="2">Cytoplasm</location>
    </subcellularLocation>
</comment>
<evidence type="ECO:0000256" key="4">
    <source>
        <dbReference type="ARBA" id="ARBA00012140"/>
    </source>
</evidence>
<dbReference type="Pfam" id="PF01189">
    <property type="entry name" value="Methyltr_RsmB-F"/>
    <property type="match status" value="1"/>
</dbReference>
<feature type="binding site" evidence="14">
    <location>
        <begin position="258"/>
        <end position="264"/>
    </location>
    <ligand>
        <name>S-adenosyl-L-methionine</name>
        <dbReference type="ChEBI" id="CHEBI:59789"/>
    </ligand>
</feature>
<evidence type="ECO:0000256" key="3">
    <source>
        <dbReference type="ARBA" id="ARBA00007494"/>
    </source>
</evidence>
<sequence>MLRRIDAKHAFSNVLVRKWLDTAHLSAEDRALVTELVYGVLSWQQALDEKIAVYLNNRTLDAVDPGLLTILRLTFYQRLYLTRIPSYAAVHEAVTLARKTHGEGSARFVNAVLRALERDLARTSNKASLRDDRVQGTLGEKLASRYAHPAWLVKMWLERYGKEQTEALLYANQTKAPLFVRLRTKGSEARESLFLALKKDGIAYADIPGLSEALLIHAPVGAIRPYLEQGLLVVQDISAMLVVRALRLIPGLRILDAASAPGGKTLQIIDVLKEATESAPGAPLPSEVIANEKHPRKAETLKKRLEDELVRDAFAPIRVQVVNQDAATLTPFQLGTFDRILLDAPCSGLGTIRRKPEIKWRLFPETLGVMQKTQSALLLAMAPLLKSDGRIVYSTCTLSPQENEQVIHHFLQERPDYVLDETLLDDLPLLPGLYPLAPGMVEIHPTVQGGDGFFIARLKHATQ</sequence>
<dbReference type="Gene3D" id="1.10.940.10">
    <property type="entry name" value="NusB-like"/>
    <property type="match status" value="1"/>
</dbReference>
<dbReference type="GO" id="GO:0006355">
    <property type="term" value="P:regulation of DNA-templated transcription"/>
    <property type="evidence" value="ECO:0007669"/>
    <property type="project" value="InterPro"/>
</dbReference>
<comment type="function">
    <text evidence="1">Specifically methylates the cytosine at position 967 (m5C967) of 16S rRNA.</text>
</comment>
<evidence type="ECO:0000256" key="11">
    <source>
        <dbReference type="ARBA" id="ARBA00030399"/>
    </source>
</evidence>
<feature type="active site" description="Nucleophile" evidence="14">
    <location>
        <position position="396"/>
    </location>
</feature>
<evidence type="ECO:0000256" key="6">
    <source>
        <dbReference type="ARBA" id="ARBA00022552"/>
    </source>
</evidence>
<evidence type="ECO:0000256" key="14">
    <source>
        <dbReference type="PROSITE-ProRule" id="PRU01023"/>
    </source>
</evidence>
<dbReference type="InterPro" id="IPR004573">
    <property type="entry name" value="rRNA_ssu_MeTfrase_B"/>
</dbReference>
<dbReference type="GO" id="GO:0003723">
    <property type="term" value="F:RNA binding"/>
    <property type="evidence" value="ECO:0007669"/>
    <property type="project" value="UniProtKB-UniRule"/>
</dbReference>
<feature type="binding site" evidence="14">
    <location>
        <position position="343"/>
    </location>
    <ligand>
        <name>S-adenosyl-L-methionine</name>
        <dbReference type="ChEBI" id="CHEBI:59789"/>
    </ligand>
</feature>
<dbReference type="InterPro" id="IPR054728">
    <property type="entry name" value="RsmB-like_ferredoxin"/>
</dbReference>
<dbReference type="PROSITE" id="PS51686">
    <property type="entry name" value="SAM_MT_RSMB_NOP"/>
    <property type="match status" value="1"/>
</dbReference>
<feature type="binding site" evidence="14">
    <location>
        <position position="292"/>
    </location>
    <ligand>
        <name>S-adenosyl-L-methionine</name>
        <dbReference type="ChEBI" id="CHEBI:59789"/>
    </ligand>
</feature>